<dbReference type="RefSeq" id="WP_146208303.1">
    <property type="nucleotide sequence ID" value="NZ_QGLM01000030.1"/>
</dbReference>
<organism evidence="1 2">
    <name type="scientific">Frischella perrara</name>
    <dbReference type="NCBI Taxonomy" id="1267021"/>
    <lineage>
        <taxon>Bacteria</taxon>
        <taxon>Pseudomonadati</taxon>
        <taxon>Pseudomonadota</taxon>
        <taxon>Gammaproteobacteria</taxon>
        <taxon>Orbales</taxon>
        <taxon>Orbaceae</taxon>
        <taxon>Frischella</taxon>
    </lineage>
</organism>
<gene>
    <name evidence="1" type="ORF">DKK76_11480</name>
</gene>
<dbReference type="AlphaFoldDB" id="A0A318MNC2"/>
<name>A0A318MNC2_FRIPE</name>
<accession>A0A318MNC2</accession>
<dbReference type="Proteomes" id="UP000247838">
    <property type="component" value="Unassembled WGS sequence"/>
</dbReference>
<proteinExistence type="predicted"/>
<sequence length="130" mass="15366">MSLVITEKDIAMFDELVKVQDIKFYFRHCQEIFPLWVELMNEDKINLIIEQAIVKGNENLFKFVDTIQLYLDIMIMLGEHFQSDVQYASFNDILTQTDSSELNRAIQLSEHLNNYKEKVLGDDSTFFKEM</sequence>
<evidence type="ECO:0000313" key="2">
    <source>
        <dbReference type="Proteomes" id="UP000247838"/>
    </source>
</evidence>
<evidence type="ECO:0000313" key="1">
    <source>
        <dbReference type="EMBL" id="PXY94013.1"/>
    </source>
</evidence>
<comment type="caution">
    <text evidence="1">The sequence shown here is derived from an EMBL/GenBank/DDBJ whole genome shotgun (WGS) entry which is preliminary data.</text>
</comment>
<reference evidence="1 2" key="1">
    <citation type="submission" date="2018-05" db="EMBL/GenBank/DDBJ databases">
        <title>Reference genomes for bee gut microbiota database.</title>
        <authorList>
            <person name="Ellegaard K.M."/>
        </authorList>
    </citation>
    <scope>NUCLEOTIDE SEQUENCE [LARGE SCALE GENOMIC DNA]</scope>
    <source>
        <strain evidence="1 2">ESL0167</strain>
    </source>
</reference>
<feature type="non-terminal residue" evidence="1">
    <location>
        <position position="130"/>
    </location>
</feature>
<dbReference type="EMBL" id="QGLM01000030">
    <property type="protein sequence ID" value="PXY94013.1"/>
    <property type="molecule type" value="Genomic_DNA"/>
</dbReference>
<protein>
    <submittedName>
        <fullName evidence="1">Uncharacterized protein</fullName>
    </submittedName>
</protein>